<accession>A0ABP0THU6</accession>
<reference evidence="1" key="1">
    <citation type="submission" date="2024-02" db="EMBL/GenBank/DDBJ databases">
        <authorList>
            <consortium name="ELIXIR-Norway"/>
            <consortium name="Elixir Norway"/>
        </authorList>
    </citation>
    <scope>NUCLEOTIDE SEQUENCE</scope>
</reference>
<sequence length="311" mass="34101">MADSWEKYLYKKHNAFAVGPFTSESSVQLLDVLVKTRGSNPTLYIVGSMVNLGSKESQSTADRLGKVLEALESNQDHELIKRDTSGISIKHTVKSRASLLSSLRILGGAGQLDLDGDRNLVCKLKGLEVTSVKRNKLLEYIANEEWKPNVHKLKKLQHRSKPSRGVLKCFGESVQDLWVIYDILKAKKVSLTSVDAHSGAVGADVTALLPVGGPPVGANLSFSATSNTKFRFELPDSEVRAFGFRALHAQFDSTGELIQVVHDEGFSLTGGRRAPTVSENPRLDFEGLFLKPPGDIKDDNEDLECLEIEVI</sequence>
<organism evidence="1 2">
    <name type="scientific">Sphagnum troendelagicum</name>
    <dbReference type="NCBI Taxonomy" id="128251"/>
    <lineage>
        <taxon>Eukaryota</taxon>
        <taxon>Viridiplantae</taxon>
        <taxon>Streptophyta</taxon>
        <taxon>Embryophyta</taxon>
        <taxon>Bryophyta</taxon>
        <taxon>Sphagnophytina</taxon>
        <taxon>Sphagnopsida</taxon>
        <taxon>Sphagnales</taxon>
        <taxon>Sphagnaceae</taxon>
        <taxon>Sphagnum</taxon>
    </lineage>
</organism>
<evidence type="ECO:0000313" key="2">
    <source>
        <dbReference type="Proteomes" id="UP001497512"/>
    </source>
</evidence>
<name>A0ABP0THU6_9BRYO</name>
<gene>
    <name evidence="1" type="ORF">CSSPTR1EN2_LOCUS3760</name>
</gene>
<proteinExistence type="predicted"/>
<dbReference type="EMBL" id="OZ019903">
    <property type="protein sequence ID" value="CAK9197009.1"/>
    <property type="molecule type" value="Genomic_DNA"/>
</dbReference>
<dbReference type="Proteomes" id="UP001497512">
    <property type="component" value="Chromosome 11"/>
</dbReference>
<protein>
    <submittedName>
        <fullName evidence="1">Uncharacterized protein</fullName>
    </submittedName>
</protein>
<keyword evidence="2" id="KW-1185">Reference proteome</keyword>
<evidence type="ECO:0000313" key="1">
    <source>
        <dbReference type="EMBL" id="CAK9197009.1"/>
    </source>
</evidence>